<accession>A0A841LA45</accession>
<reference evidence="2 3" key="1">
    <citation type="submission" date="2020-08" db="EMBL/GenBank/DDBJ databases">
        <title>Genomic Encyclopedia of Type Strains, Phase IV (KMG-IV): sequencing the most valuable type-strain genomes for metagenomic binning, comparative biology and taxonomic classification.</title>
        <authorList>
            <person name="Goeker M."/>
        </authorList>
    </citation>
    <scope>NUCLEOTIDE SEQUENCE [LARGE SCALE GENOMIC DNA]</scope>
    <source>
        <strain evidence="2 3">DSM 102189</strain>
    </source>
</reference>
<dbReference type="EMBL" id="JACIIV010000013">
    <property type="protein sequence ID" value="MBB6227833.1"/>
    <property type="molecule type" value="Genomic_DNA"/>
</dbReference>
<evidence type="ECO:0000313" key="3">
    <source>
        <dbReference type="Proteomes" id="UP000538147"/>
    </source>
</evidence>
<comment type="caution">
    <text evidence="2">The sequence shown here is derived from an EMBL/GenBank/DDBJ whole genome shotgun (WGS) entry which is preliminary data.</text>
</comment>
<dbReference type="RefSeq" id="WP_184199110.1">
    <property type="nucleotide sequence ID" value="NZ_BMOX01000028.1"/>
</dbReference>
<dbReference type="AlphaFoldDB" id="A0A841LA45"/>
<name>A0A841LA45_9SPHN</name>
<dbReference type="Proteomes" id="UP000538147">
    <property type="component" value="Unassembled WGS sequence"/>
</dbReference>
<organism evidence="2 3">
    <name type="scientific">Polymorphobacter multimanifer</name>
    <dbReference type="NCBI Taxonomy" id="1070431"/>
    <lineage>
        <taxon>Bacteria</taxon>
        <taxon>Pseudomonadati</taxon>
        <taxon>Pseudomonadota</taxon>
        <taxon>Alphaproteobacteria</taxon>
        <taxon>Sphingomonadales</taxon>
        <taxon>Sphingosinicellaceae</taxon>
        <taxon>Polymorphobacter</taxon>
    </lineage>
</organism>
<dbReference type="Pfam" id="PF18648">
    <property type="entry name" value="ADPRTs_Tse2"/>
    <property type="match status" value="1"/>
</dbReference>
<evidence type="ECO:0000313" key="2">
    <source>
        <dbReference type="EMBL" id="MBB6227833.1"/>
    </source>
</evidence>
<protein>
    <recommendedName>
        <fullName evidence="1">Tse2 ADP-ribosyltransferase toxin domain-containing protein</fullName>
    </recommendedName>
</protein>
<sequence length="152" mass="16917">MATTDVDLYRSLMGAASKLKVRDGTPDAGMLDPRWEATTFKSQGVTKVSNADVSFVTGPTGLPLVDNNGKGTSLHDISKWFNCAEFYIPQGTEYSDEILIVKDRYQKTCKDGRQGYHYMLTARTRMTRQTFSGYLDNMARAAVVRQVELATS</sequence>
<dbReference type="InterPro" id="IPR041018">
    <property type="entry name" value="ADPRTs_Tse2"/>
</dbReference>
<gene>
    <name evidence="2" type="ORF">FHS79_002014</name>
</gene>
<proteinExistence type="predicted"/>
<feature type="domain" description="Tse2 ADP-ribosyltransferase toxin" evidence="1">
    <location>
        <begin position="7"/>
        <end position="146"/>
    </location>
</feature>
<evidence type="ECO:0000259" key="1">
    <source>
        <dbReference type="Pfam" id="PF18648"/>
    </source>
</evidence>
<keyword evidence="3" id="KW-1185">Reference proteome</keyword>